<protein>
    <submittedName>
        <fullName evidence="1">Uncharacterized protein</fullName>
    </submittedName>
</protein>
<accession>A0ABT3MV59</accession>
<gene>
    <name evidence="1" type="ORF">NX722_11560</name>
</gene>
<organism evidence="1 2">
    <name type="scientific">Endozoicomonas gorgoniicola</name>
    <dbReference type="NCBI Taxonomy" id="1234144"/>
    <lineage>
        <taxon>Bacteria</taxon>
        <taxon>Pseudomonadati</taxon>
        <taxon>Pseudomonadota</taxon>
        <taxon>Gammaproteobacteria</taxon>
        <taxon>Oceanospirillales</taxon>
        <taxon>Endozoicomonadaceae</taxon>
        <taxon>Endozoicomonas</taxon>
    </lineage>
</organism>
<name>A0ABT3MV59_9GAMM</name>
<evidence type="ECO:0000313" key="1">
    <source>
        <dbReference type="EMBL" id="MCW7553263.1"/>
    </source>
</evidence>
<keyword evidence="2" id="KW-1185">Reference proteome</keyword>
<comment type="caution">
    <text evidence="1">The sequence shown here is derived from an EMBL/GenBank/DDBJ whole genome shotgun (WGS) entry which is preliminary data.</text>
</comment>
<dbReference type="Proteomes" id="UP001209854">
    <property type="component" value="Unassembled WGS sequence"/>
</dbReference>
<evidence type="ECO:0000313" key="2">
    <source>
        <dbReference type="Proteomes" id="UP001209854"/>
    </source>
</evidence>
<proteinExistence type="predicted"/>
<reference evidence="1 2" key="1">
    <citation type="submission" date="2022-10" db="EMBL/GenBank/DDBJ databases">
        <title>High-quality genome sequences of two octocoral-associated bacteria, Endozoicomonas euniceicola EF212 and Endozoicomonas gorgoniicola PS125.</title>
        <authorList>
            <person name="Chiou Y.-J."/>
            <person name="Chen Y.-H."/>
        </authorList>
    </citation>
    <scope>NUCLEOTIDE SEQUENCE [LARGE SCALE GENOMIC DNA]</scope>
    <source>
        <strain evidence="1 2">PS125</strain>
    </source>
</reference>
<sequence length="183" mass="20520">MSLRDLSESLACINPYGGLNIHGNCVHCAIHTADVLVKNTVPHTVDGSLFWLPGLAAGESACFKQTWNRPTLLLAYLIGQGINQVYAAETEDHAYNLVVDSRHYVYVIDSNQQFYRHIRTIRDFIATAHNESVFIRFEDDYANPPGGSNLDIYLWGELSPHWRKIIESSYLGIFQTAGGAYTI</sequence>
<dbReference type="RefSeq" id="WP_262568102.1">
    <property type="nucleotide sequence ID" value="NZ_JAPFCC010000001.1"/>
</dbReference>
<dbReference type="EMBL" id="JAPFCC010000001">
    <property type="protein sequence ID" value="MCW7553263.1"/>
    <property type="molecule type" value="Genomic_DNA"/>
</dbReference>